<dbReference type="InterPro" id="IPR053977">
    <property type="entry name" value="Rv2466c-like"/>
</dbReference>
<dbReference type="EMBL" id="FNDJ01000020">
    <property type="protein sequence ID" value="SDK90439.1"/>
    <property type="molecule type" value="Genomic_DNA"/>
</dbReference>
<dbReference type="Pfam" id="PF22234">
    <property type="entry name" value="Rv2466c-like"/>
    <property type="match status" value="1"/>
</dbReference>
<sequence>MTEKIPVDLWFDPSCPFAWVTSRWLLEVEKVRPIEPRWRQMSLYFLNEDKDVSEDYLRGAARAMGAVRVIAAAGAKHGEQYVGALYTEIGTRLHNQGLSKEPERLREVVEGALESVGLDKDLAEAMHSEEWDEGIRASHDEGITLVGQEVGTPIIRVGSNAFFGPVITRIPRGEDAGTLWDGVLMVTASEDFFELKRTRTRRPQFD</sequence>
<dbReference type="AlphaFoldDB" id="A0A1G9FPY4"/>
<dbReference type="STRING" id="633440.SAMN05421869_12034"/>
<dbReference type="Gene3D" id="3.40.30.10">
    <property type="entry name" value="Glutaredoxin"/>
    <property type="match status" value="1"/>
</dbReference>
<dbReference type="InterPro" id="IPR036249">
    <property type="entry name" value="Thioredoxin-like_sf"/>
</dbReference>
<evidence type="ECO:0000313" key="2">
    <source>
        <dbReference type="Proteomes" id="UP000199202"/>
    </source>
</evidence>
<evidence type="ECO:0000313" key="1">
    <source>
        <dbReference type="EMBL" id="SDK90439.1"/>
    </source>
</evidence>
<keyword evidence="2" id="KW-1185">Reference proteome</keyword>
<reference evidence="1 2" key="1">
    <citation type="submission" date="2016-10" db="EMBL/GenBank/DDBJ databases">
        <authorList>
            <person name="de Groot N.N."/>
        </authorList>
    </citation>
    <scope>NUCLEOTIDE SEQUENCE [LARGE SCALE GENOMIC DNA]</scope>
    <source>
        <strain evidence="1 2">CGMCC 4.6533</strain>
    </source>
</reference>
<protein>
    <submittedName>
        <fullName evidence="1">Predicted dithiol-disulfide isomerase, DsbA family</fullName>
    </submittedName>
</protein>
<dbReference type="RefSeq" id="WP_090942148.1">
    <property type="nucleotide sequence ID" value="NZ_FNDJ01000020.1"/>
</dbReference>
<name>A0A1G9FPY4_9ACTN</name>
<dbReference type="GO" id="GO:0016853">
    <property type="term" value="F:isomerase activity"/>
    <property type="evidence" value="ECO:0007669"/>
    <property type="project" value="UniProtKB-KW"/>
</dbReference>
<organism evidence="1 2">
    <name type="scientific">Nonomuraea jiangxiensis</name>
    <dbReference type="NCBI Taxonomy" id="633440"/>
    <lineage>
        <taxon>Bacteria</taxon>
        <taxon>Bacillati</taxon>
        <taxon>Actinomycetota</taxon>
        <taxon>Actinomycetes</taxon>
        <taxon>Streptosporangiales</taxon>
        <taxon>Streptosporangiaceae</taxon>
        <taxon>Nonomuraea</taxon>
    </lineage>
</organism>
<dbReference type="Proteomes" id="UP000199202">
    <property type="component" value="Unassembled WGS sequence"/>
</dbReference>
<accession>A0A1G9FPY4</accession>
<gene>
    <name evidence="1" type="ORF">SAMN05421869_12034</name>
</gene>
<proteinExistence type="predicted"/>
<dbReference type="OrthoDB" id="4125991at2"/>
<keyword evidence="1" id="KW-0413">Isomerase</keyword>
<dbReference type="SUPFAM" id="SSF52833">
    <property type="entry name" value="Thioredoxin-like"/>
    <property type="match status" value="1"/>
</dbReference>